<gene>
    <name evidence="1" type="ORF">M378DRAFT_169202</name>
</gene>
<reference evidence="1 2" key="1">
    <citation type="submission" date="2014-04" db="EMBL/GenBank/DDBJ databases">
        <title>Evolutionary Origins and Diversification of the Mycorrhizal Mutualists.</title>
        <authorList>
            <consortium name="DOE Joint Genome Institute"/>
            <consortium name="Mycorrhizal Genomics Consortium"/>
            <person name="Kohler A."/>
            <person name="Kuo A."/>
            <person name="Nagy L.G."/>
            <person name="Floudas D."/>
            <person name="Copeland A."/>
            <person name="Barry K.W."/>
            <person name="Cichocki N."/>
            <person name="Veneault-Fourrey C."/>
            <person name="LaButti K."/>
            <person name="Lindquist E.A."/>
            <person name="Lipzen A."/>
            <person name="Lundell T."/>
            <person name="Morin E."/>
            <person name="Murat C."/>
            <person name="Riley R."/>
            <person name="Ohm R."/>
            <person name="Sun H."/>
            <person name="Tunlid A."/>
            <person name="Henrissat B."/>
            <person name="Grigoriev I.V."/>
            <person name="Hibbett D.S."/>
            <person name="Martin F."/>
        </authorList>
    </citation>
    <scope>NUCLEOTIDE SEQUENCE [LARGE SCALE GENOMIC DNA]</scope>
    <source>
        <strain evidence="1 2">Koide BX008</strain>
    </source>
</reference>
<organism evidence="1 2">
    <name type="scientific">Amanita muscaria (strain Koide BX008)</name>
    <dbReference type="NCBI Taxonomy" id="946122"/>
    <lineage>
        <taxon>Eukaryota</taxon>
        <taxon>Fungi</taxon>
        <taxon>Dikarya</taxon>
        <taxon>Basidiomycota</taxon>
        <taxon>Agaricomycotina</taxon>
        <taxon>Agaricomycetes</taxon>
        <taxon>Agaricomycetidae</taxon>
        <taxon>Agaricales</taxon>
        <taxon>Pluteineae</taxon>
        <taxon>Amanitaceae</taxon>
        <taxon>Amanita</taxon>
    </lineage>
</organism>
<dbReference type="Proteomes" id="UP000054549">
    <property type="component" value="Unassembled WGS sequence"/>
</dbReference>
<keyword evidence="2" id="KW-1185">Reference proteome</keyword>
<dbReference type="AlphaFoldDB" id="A0A0C2WT93"/>
<protein>
    <submittedName>
        <fullName evidence="1">Uncharacterized protein</fullName>
    </submittedName>
</protein>
<evidence type="ECO:0000313" key="1">
    <source>
        <dbReference type="EMBL" id="KIL59538.1"/>
    </source>
</evidence>
<dbReference type="HOGENOM" id="CLU_1864633_0_0_1"/>
<evidence type="ECO:0000313" key="2">
    <source>
        <dbReference type="Proteomes" id="UP000054549"/>
    </source>
</evidence>
<dbReference type="InParanoid" id="A0A0C2WT93"/>
<name>A0A0C2WT93_AMAMK</name>
<proteinExistence type="predicted"/>
<dbReference type="OrthoDB" id="2684181at2759"/>
<accession>A0A0C2WT93</accession>
<sequence>MPPRCTRVKSTNSEVLRLTEALTKYYILIETCSQCVRSSLPNKSQLYKEAVGKWRRRSEFYRPSRGDEAARARFFSAVDNACETESRAPEKCVLNSPRDALLNIVSSQVVSDRFCVFGSHSGHYGPRFSESLIAAIF</sequence>
<dbReference type="EMBL" id="KN818314">
    <property type="protein sequence ID" value="KIL59538.1"/>
    <property type="molecule type" value="Genomic_DNA"/>
</dbReference>